<comment type="subcellular location">
    <subcellularLocation>
        <location evidence="5">Membrane</location>
        <topology evidence="5">Single-pass membrane protein</topology>
    </subcellularLocation>
</comment>
<dbReference type="Proteomes" id="UP000069940">
    <property type="component" value="Unassembled WGS sequence"/>
</dbReference>
<dbReference type="SUPFAM" id="SSF53756">
    <property type="entry name" value="UDP-Glycosyltransferase/glycogen phosphorylase"/>
    <property type="match status" value="1"/>
</dbReference>
<protein>
    <recommendedName>
        <fullName evidence="5">UDP-glucuronosyltransferase</fullName>
        <ecNumber evidence="5">2.4.1.17</ecNumber>
    </recommendedName>
</protein>
<evidence type="ECO:0000256" key="2">
    <source>
        <dbReference type="ARBA" id="ARBA00022676"/>
    </source>
</evidence>
<sequence>MLAHKILDFAVLFAIVMTVASIVEGARILAIFPSPAKSHQIVFQALIKGLLERGHSMVVMTPDPFETDNPNITQINWNYAHKIMEENFDVAKLRQQNCNSLDIATGLLKVSEQFIKAEIAHPEVQALIRNANEEHFDVLIVEYFQMTPFFAFAELFDVPMIGVTSIDSISMAHQVIGNVMNVVAHQEMYHKFSTNPDFFQRIEAVVANLILDYYLMPREFVKYDRIIEQNFGSNMSKSMDLMHRIDFLMTNVDPTMGFIRPIVPQAIQLGFLHVKPPKPLPQELQQYLDASRHGVIYFSLGTLIRSDSINQKNLKIFVDTFKSLKYDILWKCDSEVNLNDTRNIKISKWFPQQDVLAHPNVKLFVTQGGQQSMEEAVDRQVPMVVIPFNFDQFGNGDKIVERGIGKSIWMENLSTDSLLSAIVEVIGNKKYKRNIERLSKLVRDQPMQPLDKAIWWTEYIIRNKGASHLRYKQARMPAWQYHYYDVVATLLAAALVIVALIAYVVKRLLSYLLLRGPWLAALRVKQKAL</sequence>
<dbReference type="PROSITE" id="PS00375">
    <property type="entry name" value="UDPGT"/>
    <property type="match status" value="1"/>
</dbReference>
<organism evidence="6 7">
    <name type="scientific">Aedes albopictus</name>
    <name type="common">Asian tiger mosquito</name>
    <name type="synonym">Stegomyia albopicta</name>
    <dbReference type="NCBI Taxonomy" id="7160"/>
    <lineage>
        <taxon>Eukaryota</taxon>
        <taxon>Metazoa</taxon>
        <taxon>Ecdysozoa</taxon>
        <taxon>Arthropoda</taxon>
        <taxon>Hexapoda</taxon>
        <taxon>Insecta</taxon>
        <taxon>Pterygota</taxon>
        <taxon>Neoptera</taxon>
        <taxon>Endopterygota</taxon>
        <taxon>Diptera</taxon>
        <taxon>Nematocera</taxon>
        <taxon>Culicoidea</taxon>
        <taxon>Culicidae</taxon>
        <taxon>Culicinae</taxon>
        <taxon>Aedini</taxon>
        <taxon>Aedes</taxon>
        <taxon>Stegomyia</taxon>
    </lineage>
</organism>
<evidence type="ECO:0000313" key="6">
    <source>
        <dbReference type="EnsemblMetazoa" id="AALFPA23_000630.P464"/>
    </source>
</evidence>
<dbReference type="EC" id="2.4.1.17" evidence="5"/>
<reference evidence="6" key="2">
    <citation type="submission" date="2025-05" db="UniProtKB">
        <authorList>
            <consortium name="EnsemblMetazoa"/>
        </authorList>
    </citation>
    <scope>IDENTIFICATION</scope>
    <source>
        <strain evidence="6">Foshan</strain>
    </source>
</reference>
<comment type="catalytic activity">
    <reaction evidence="5">
        <text>glucuronate acceptor + UDP-alpha-D-glucuronate = acceptor beta-D-glucuronoside + UDP + H(+)</text>
        <dbReference type="Rhea" id="RHEA:21032"/>
        <dbReference type="ChEBI" id="CHEBI:15378"/>
        <dbReference type="ChEBI" id="CHEBI:58052"/>
        <dbReference type="ChEBI" id="CHEBI:58223"/>
        <dbReference type="ChEBI" id="CHEBI:132367"/>
        <dbReference type="ChEBI" id="CHEBI:132368"/>
        <dbReference type="EC" id="2.4.1.17"/>
    </reaction>
</comment>
<dbReference type="GeneID" id="109430774"/>
<dbReference type="Pfam" id="PF00201">
    <property type="entry name" value="UDPGT"/>
    <property type="match status" value="1"/>
</dbReference>
<dbReference type="PANTHER" id="PTHR48043:SF145">
    <property type="entry name" value="FI06409P-RELATED"/>
    <property type="match status" value="1"/>
</dbReference>
<evidence type="ECO:0000256" key="4">
    <source>
        <dbReference type="RuleBase" id="RU003718"/>
    </source>
</evidence>
<evidence type="ECO:0000256" key="1">
    <source>
        <dbReference type="ARBA" id="ARBA00009995"/>
    </source>
</evidence>
<keyword evidence="5" id="KW-0812">Transmembrane</keyword>
<keyword evidence="5" id="KW-0472">Membrane</keyword>
<keyword evidence="7" id="KW-1185">Reference proteome</keyword>
<dbReference type="PANTHER" id="PTHR48043">
    <property type="entry name" value="EG:EG0003.4 PROTEIN-RELATED"/>
    <property type="match status" value="1"/>
</dbReference>
<keyword evidence="3 4" id="KW-0808">Transferase</keyword>
<evidence type="ECO:0000256" key="3">
    <source>
        <dbReference type="ARBA" id="ARBA00022679"/>
    </source>
</evidence>
<reference evidence="7" key="1">
    <citation type="journal article" date="2015" name="Proc. Natl. Acad. Sci. U.S.A.">
        <title>Genome sequence of the Asian Tiger mosquito, Aedes albopictus, reveals insights into its biology, genetics, and evolution.</title>
        <authorList>
            <person name="Chen X.G."/>
            <person name="Jiang X."/>
            <person name="Gu J."/>
            <person name="Xu M."/>
            <person name="Wu Y."/>
            <person name="Deng Y."/>
            <person name="Zhang C."/>
            <person name="Bonizzoni M."/>
            <person name="Dermauw W."/>
            <person name="Vontas J."/>
            <person name="Armbruster P."/>
            <person name="Huang X."/>
            <person name="Yang Y."/>
            <person name="Zhang H."/>
            <person name="He W."/>
            <person name="Peng H."/>
            <person name="Liu Y."/>
            <person name="Wu K."/>
            <person name="Chen J."/>
            <person name="Lirakis M."/>
            <person name="Topalis P."/>
            <person name="Van Leeuwen T."/>
            <person name="Hall A.B."/>
            <person name="Jiang X."/>
            <person name="Thorpe C."/>
            <person name="Mueller R.L."/>
            <person name="Sun C."/>
            <person name="Waterhouse R.M."/>
            <person name="Yan G."/>
            <person name="Tu Z.J."/>
            <person name="Fang X."/>
            <person name="James A.A."/>
        </authorList>
    </citation>
    <scope>NUCLEOTIDE SEQUENCE [LARGE SCALE GENOMIC DNA]</scope>
    <source>
        <strain evidence="7">Foshan</strain>
    </source>
</reference>
<dbReference type="EnsemblMetazoa" id="AALFPA23_000630.R464">
    <property type="protein sequence ID" value="AALFPA23_000630.P464"/>
    <property type="gene ID" value="AALFPA23_000630"/>
</dbReference>
<proteinExistence type="inferred from homology"/>
<dbReference type="InterPro" id="IPR050271">
    <property type="entry name" value="UDP-glycosyltransferase"/>
</dbReference>
<name>A0ABM1XKX3_AEDAL</name>
<keyword evidence="5" id="KW-1133">Transmembrane helix</keyword>
<dbReference type="InterPro" id="IPR002213">
    <property type="entry name" value="UDP_glucos_trans"/>
</dbReference>
<dbReference type="InterPro" id="IPR035595">
    <property type="entry name" value="UDP_glycos_trans_CS"/>
</dbReference>
<feature type="transmembrane region" description="Helical" evidence="5">
    <location>
        <begin position="481"/>
        <end position="505"/>
    </location>
</feature>
<accession>A0ABM1XKX3</accession>
<evidence type="ECO:0000313" key="7">
    <source>
        <dbReference type="Proteomes" id="UP000069940"/>
    </source>
</evidence>
<comment type="similarity">
    <text evidence="1 4">Belongs to the UDP-glycosyltransferase family.</text>
</comment>
<dbReference type="CDD" id="cd03784">
    <property type="entry name" value="GT1_Gtf-like"/>
    <property type="match status" value="1"/>
</dbReference>
<dbReference type="RefSeq" id="XP_029729225.1">
    <property type="nucleotide sequence ID" value="XM_029873365.2"/>
</dbReference>
<keyword evidence="2 4" id="KW-0328">Glycosyltransferase</keyword>
<dbReference type="Gene3D" id="3.40.50.2000">
    <property type="entry name" value="Glycogen Phosphorylase B"/>
    <property type="match status" value="2"/>
</dbReference>
<evidence type="ECO:0000256" key="5">
    <source>
        <dbReference type="RuleBase" id="RU362059"/>
    </source>
</evidence>